<evidence type="ECO:0000313" key="11">
    <source>
        <dbReference type="Proteomes" id="UP000663836"/>
    </source>
</evidence>
<evidence type="ECO:0000313" key="10">
    <source>
        <dbReference type="EMBL" id="CAF3843599.1"/>
    </source>
</evidence>
<dbReference type="PROSITE" id="PS00022">
    <property type="entry name" value="EGF_1"/>
    <property type="match status" value="1"/>
</dbReference>
<evidence type="ECO:0000256" key="3">
    <source>
        <dbReference type="ARBA" id="ARBA00022989"/>
    </source>
</evidence>
<dbReference type="Gene3D" id="1.20.1070.10">
    <property type="entry name" value="Rhodopsin 7-helix transmembrane proteins"/>
    <property type="match status" value="1"/>
</dbReference>
<evidence type="ECO:0000256" key="2">
    <source>
        <dbReference type="ARBA" id="ARBA00022692"/>
    </source>
</evidence>
<dbReference type="InterPro" id="IPR000742">
    <property type="entry name" value="EGF"/>
</dbReference>
<evidence type="ECO:0000313" key="9">
    <source>
        <dbReference type="EMBL" id="CAF1032366.1"/>
    </source>
</evidence>
<keyword evidence="3 6" id="KW-1133">Transmembrane helix</keyword>
<evidence type="ECO:0008006" key="12">
    <source>
        <dbReference type="Google" id="ProtNLM"/>
    </source>
</evidence>
<dbReference type="Proteomes" id="UP000663864">
    <property type="component" value="Unassembled WGS sequence"/>
</dbReference>
<feature type="transmembrane region" description="Helical" evidence="6">
    <location>
        <begin position="279"/>
        <end position="296"/>
    </location>
</feature>
<proteinExistence type="predicted"/>
<comment type="subcellular location">
    <subcellularLocation>
        <location evidence="1">Membrane</location>
    </subcellularLocation>
</comment>
<feature type="transmembrane region" description="Helical" evidence="6">
    <location>
        <begin position="98"/>
        <end position="120"/>
    </location>
</feature>
<dbReference type="InterPro" id="IPR017452">
    <property type="entry name" value="GPCR_Rhodpsn_7TM"/>
</dbReference>
<evidence type="ECO:0000256" key="1">
    <source>
        <dbReference type="ARBA" id="ARBA00004370"/>
    </source>
</evidence>
<evidence type="ECO:0000259" key="7">
    <source>
        <dbReference type="PROSITE" id="PS50026"/>
    </source>
</evidence>
<keyword evidence="2 6" id="KW-0812">Transmembrane</keyword>
<keyword evidence="4 6" id="KW-0472">Membrane</keyword>
<evidence type="ECO:0000256" key="6">
    <source>
        <dbReference type="SAM" id="Phobius"/>
    </source>
</evidence>
<feature type="transmembrane region" description="Helical" evidence="6">
    <location>
        <begin position="316"/>
        <end position="335"/>
    </location>
</feature>
<dbReference type="AlphaFoldDB" id="A0A819E2Y0"/>
<keyword evidence="5" id="KW-0245">EGF-like domain</keyword>
<reference evidence="10" key="1">
    <citation type="submission" date="2021-02" db="EMBL/GenBank/DDBJ databases">
        <authorList>
            <person name="Nowell W R."/>
        </authorList>
    </citation>
    <scope>NUCLEOTIDE SEQUENCE</scope>
</reference>
<feature type="disulfide bond" evidence="5">
    <location>
        <begin position="8"/>
        <end position="25"/>
    </location>
</feature>
<feature type="disulfide bond" evidence="5">
    <location>
        <begin position="27"/>
        <end position="36"/>
    </location>
</feature>
<feature type="transmembrane region" description="Helical" evidence="6">
    <location>
        <begin position="181"/>
        <end position="201"/>
    </location>
</feature>
<evidence type="ECO:0000259" key="8">
    <source>
        <dbReference type="PROSITE" id="PS50262"/>
    </source>
</evidence>
<dbReference type="Proteomes" id="UP000663836">
    <property type="component" value="Unassembled WGS sequence"/>
</dbReference>
<keyword evidence="5" id="KW-1015">Disulfide bond</keyword>
<dbReference type="PROSITE" id="PS50026">
    <property type="entry name" value="EGF_3"/>
    <property type="match status" value="1"/>
</dbReference>
<dbReference type="PROSITE" id="PS50262">
    <property type="entry name" value="G_PROTEIN_RECEP_F1_2"/>
    <property type="match status" value="1"/>
</dbReference>
<feature type="domain" description="G-protein coupled receptors family 1 profile" evidence="8">
    <location>
        <begin position="77"/>
        <end position="332"/>
    </location>
</feature>
<feature type="transmembrane region" description="Helical" evidence="6">
    <location>
        <begin position="65"/>
        <end position="86"/>
    </location>
</feature>
<comment type="caution">
    <text evidence="5">Lacks conserved residue(s) required for the propagation of feature annotation.</text>
</comment>
<dbReference type="Gene3D" id="2.10.25.10">
    <property type="entry name" value="Laminin"/>
    <property type="match status" value="1"/>
</dbReference>
<dbReference type="GO" id="GO:0016020">
    <property type="term" value="C:membrane"/>
    <property type="evidence" value="ECO:0007669"/>
    <property type="project" value="UniProtKB-SubCell"/>
</dbReference>
<evidence type="ECO:0000256" key="5">
    <source>
        <dbReference type="PROSITE-ProRule" id="PRU00076"/>
    </source>
</evidence>
<evidence type="ECO:0000256" key="4">
    <source>
        <dbReference type="ARBA" id="ARBA00023136"/>
    </source>
</evidence>
<dbReference type="SUPFAM" id="SSF81321">
    <property type="entry name" value="Family A G protein-coupled receptor-like"/>
    <property type="match status" value="1"/>
</dbReference>
<protein>
    <recommendedName>
        <fullName evidence="12">G-protein coupled receptors family 1 profile domain-containing protein</fullName>
    </recommendedName>
</protein>
<feature type="transmembrane region" description="Helical" evidence="6">
    <location>
        <begin position="228"/>
        <end position="249"/>
    </location>
</feature>
<feature type="domain" description="EGF-like" evidence="7">
    <location>
        <begin position="1"/>
        <end position="37"/>
    </location>
</feature>
<organism evidence="10 11">
    <name type="scientific">Rotaria sordida</name>
    <dbReference type="NCBI Taxonomy" id="392033"/>
    <lineage>
        <taxon>Eukaryota</taxon>
        <taxon>Metazoa</taxon>
        <taxon>Spiralia</taxon>
        <taxon>Gnathifera</taxon>
        <taxon>Rotifera</taxon>
        <taxon>Eurotatoria</taxon>
        <taxon>Bdelloidea</taxon>
        <taxon>Philodinida</taxon>
        <taxon>Philodinidae</taxon>
        <taxon>Rotaria</taxon>
    </lineage>
</organism>
<sequence>MLCVTNFCQNNGKCFINDTTTISYCLCNRCFTGNQCEIERYSKNLWMYGISKENKIYYNPRNEQIILSTISIISFVSNLLSLQTFLFSKKIRITNLGIYLILFSLTGLINSIIQSVFAFLNVAYGSKKASEFNRLIQCAFIRLLVYSFNFCLYWFCLCIAVERILIEYALVSLYDSRRRSLISSILLYILIPLSNLLPILFGRKDYSYNSYDFCLLNFTPVGYTFYSIFYYINYIAAPLSFTIACIFIFKHLIEHRLNLVNDESFRSSLILILSKHYDFFLPPLVFCLLTSPYFIFDKFMNCLRADSITVSRIESVIQLLDNSALALAFLIYVYLSKIYLKEFWQTSPFGRFVIYVKERFTNVRKHQMIVVGTNQRLEVSVINIK</sequence>
<name>A0A819E2Y0_9BILA</name>
<dbReference type="EMBL" id="CAJNOT010000602">
    <property type="protein sequence ID" value="CAF1032366.1"/>
    <property type="molecule type" value="Genomic_DNA"/>
</dbReference>
<accession>A0A819E2Y0</accession>
<feature type="transmembrane region" description="Helical" evidence="6">
    <location>
        <begin position="140"/>
        <end position="161"/>
    </location>
</feature>
<gene>
    <name evidence="10" type="ORF">JBS370_LOCUS17807</name>
    <name evidence="9" type="ORF">ZHD862_LOCUS14112</name>
</gene>
<dbReference type="SUPFAM" id="SSF57196">
    <property type="entry name" value="EGF/Laminin"/>
    <property type="match status" value="1"/>
</dbReference>
<comment type="caution">
    <text evidence="10">The sequence shown here is derived from an EMBL/GenBank/DDBJ whole genome shotgun (WGS) entry which is preliminary data.</text>
</comment>
<dbReference type="EMBL" id="CAJOBD010001951">
    <property type="protein sequence ID" value="CAF3843599.1"/>
    <property type="molecule type" value="Genomic_DNA"/>
</dbReference>